<reference evidence="4" key="1">
    <citation type="submission" date="2021-01" db="EMBL/GenBank/DDBJ databases">
        <authorList>
            <person name="Corre E."/>
            <person name="Pelletier E."/>
            <person name="Niang G."/>
            <person name="Scheremetjew M."/>
            <person name="Finn R."/>
            <person name="Kale V."/>
            <person name="Holt S."/>
            <person name="Cochrane G."/>
            <person name="Meng A."/>
            <person name="Brown T."/>
            <person name="Cohen L."/>
        </authorList>
    </citation>
    <scope>NUCLEOTIDE SEQUENCE</scope>
    <source>
        <strain evidence="4">CCMP1756</strain>
    </source>
</reference>
<evidence type="ECO:0000313" key="4">
    <source>
        <dbReference type="EMBL" id="CAE0698748.1"/>
    </source>
</evidence>
<name>A0A7S3ZZT5_9STRA</name>
<keyword evidence="1" id="KW-0175">Coiled coil</keyword>
<dbReference type="SUPFAM" id="SSF52200">
    <property type="entry name" value="Toll/Interleukin receptor TIR domain"/>
    <property type="match status" value="1"/>
</dbReference>
<organism evidence="4">
    <name type="scientific">Pelagomonas calceolata</name>
    <dbReference type="NCBI Taxonomy" id="35677"/>
    <lineage>
        <taxon>Eukaryota</taxon>
        <taxon>Sar</taxon>
        <taxon>Stramenopiles</taxon>
        <taxon>Ochrophyta</taxon>
        <taxon>Pelagophyceae</taxon>
        <taxon>Pelagomonadales</taxon>
        <taxon>Pelagomonadaceae</taxon>
        <taxon>Pelagomonas</taxon>
    </lineage>
</organism>
<evidence type="ECO:0000256" key="1">
    <source>
        <dbReference type="SAM" id="Coils"/>
    </source>
</evidence>
<keyword evidence="6" id="KW-1185">Reference proteome</keyword>
<feature type="region of interest" description="Disordered" evidence="2">
    <location>
        <begin position="65"/>
        <end position="96"/>
    </location>
</feature>
<dbReference type="Pfam" id="PF13676">
    <property type="entry name" value="TIR_2"/>
    <property type="match status" value="1"/>
</dbReference>
<evidence type="ECO:0000313" key="6">
    <source>
        <dbReference type="Proteomes" id="UP000789595"/>
    </source>
</evidence>
<protein>
    <recommendedName>
        <fullName evidence="3">TIR domain-containing protein</fullName>
    </recommendedName>
</protein>
<gene>
    <name evidence="4" type="ORF">PCAL00307_LOCUS14184</name>
    <name evidence="5" type="ORF">PECAL_1P21670</name>
</gene>
<evidence type="ECO:0000256" key="2">
    <source>
        <dbReference type="SAM" id="MobiDB-lite"/>
    </source>
</evidence>
<evidence type="ECO:0000259" key="3">
    <source>
        <dbReference type="Pfam" id="PF13676"/>
    </source>
</evidence>
<dbReference type="GO" id="GO:0007165">
    <property type="term" value="P:signal transduction"/>
    <property type="evidence" value="ECO:0007669"/>
    <property type="project" value="InterPro"/>
</dbReference>
<dbReference type="Proteomes" id="UP000789595">
    <property type="component" value="Unassembled WGS sequence"/>
</dbReference>
<proteinExistence type="predicted"/>
<dbReference type="EMBL" id="HBIW01016442">
    <property type="protein sequence ID" value="CAE0698748.1"/>
    <property type="molecule type" value="Transcribed_RNA"/>
</dbReference>
<accession>A0A7S3ZZT5</accession>
<feature type="coiled-coil region" evidence="1">
    <location>
        <begin position="23"/>
        <end position="64"/>
    </location>
</feature>
<dbReference type="InterPro" id="IPR000157">
    <property type="entry name" value="TIR_dom"/>
</dbReference>
<reference evidence="5" key="2">
    <citation type="submission" date="2021-11" db="EMBL/GenBank/DDBJ databases">
        <authorList>
            <consortium name="Genoscope - CEA"/>
            <person name="William W."/>
        </authorList>
    </citation>
    <scope>NUCLEOTIDE SEQUENCE</scope>
</reference>
<evidence type="ECO:0000313" key="5">
    <source>
        <dbReference type="EMBL" id="CAH0365715.1"/>
    </source>
</evidence>
<feature type="domain" description="TIR" evidence="3">
    <location>
        <begin position="113"/>
        <end position="187"/>
    </location>
</feature>
<dbReference type="InterPro" id="IPR035897">
    <property type="entry name" value="Toll_tir_struct_dom_sf"/>
</dbReference>
<sequence>MDTPPEDVADALLKLTHRVEIMQRKQEQHHGEQRREMEELRRAVENLTDENHLLRRRLEKADGLVKRTRAQVAAAEPPSPSKPREVPSSQTHHETITQLLKSSPETLKLEHAFFLSHFQREASDICAVIDLQMKIRGYSCWYDQESMHITQLGMLEGIRTSAVFMLILTKGVFERAWCVFEVRAAMRLGKPIQLLHEADAAHASYAPLNDIIASAPADVQAIFDDNESLPFRRKVYEQQALLDRVLVGNADHLSPEDESMQEDVLADRAKAMTVYRAGSTATLYIDLGTGQMAFKLLALGADGSLVYEDLLTCPFNLVDRPARQSSELEEVEANIRQATTTAKERIDATLANGDSFEDRFAGVRCGATQWYRDFSEHEVATKAEPALAWLRNTVMRVLPASAKWNFEVLSGQEEASLEWISVKHAMAIEFAAEPPIAALAGGKGSVQTSMDGAGGHGAHHLSARVALKEGIALVETDEIEGWRTACTASITAPFGPLREQLQKHSRDSSPIRIICSAGFFYVAVAAGVVERKDAPRYLSYETDVRPKIQALVDDEGAKPMDRANGVRFLRCLDFIVSEDASGVALLFAREWKVSGKVYRVTWSTGAFLQYLAGRYYSLAGEDAV</sequence>
<dbReference type="OrthoDB" id="423260at2759"/>
<dbReference type="Gene3D" id="3.40.50.10140">
    <property type="entry name" value="Toll/interleukin-1 receptor homology (TIR) domain"/>
    <property type="match status" value="1"/>
</dbReference>
<dbReference type="AlphaFoldDB" id="A0A7S3ZZT5"/>
<dbReference type="EMBL" id="CAKKNE010000001">
    <property type="protein sequence ID" value="CAH0365715.1"/>
    <property type="molecule type" value="Genomic_DNA"/>
</dbReference>